<dbReference type="InterPro" id="IPR020449">
    <property type="entry name" value="Tscrpt_reg_AraC-type_HTH"/>
</dbReference>
<evidence type="ECO:0000256" key="1">
    <source>
        <dbReference type="ARBA" id="ARBA00023015"/>
    </source>
</evidence>
<dbReference type="PRINTS" id="PR00032">
    <property type="entry name" value="HTHARAC"/>
</dbReference>
<dbReference type="Gene3D" id="1.10.10.60">
    <property type="entry name" value="Homeodomain-like"/>
    <property type="match status" value="2"/>
</dbReference>
<dbReference type="InterPro" id="IPR053142">
    <property type="entry name" value="PchR_regulatory_protein"/>
</dbReference>
<dbReference type="SMART" id="SM00342">
    <property type="entry name" value="HTH_ARAC"/>
    <property type="match status" value="1"/>
</dbReference>
<keyword evidence="6" id="KW-1185">Reference proteome</keyword>
<accession>A0ABY2WJV5</accession>
<dbReference type="PANTHER" id="PTHR47893">
    <property type="entry name" value="REGULATORY PROTEIN PCHR"/>
    <property type="match status" value="1"/>
</dbReference>
<dbReference type="Pfam" id="PF12833">
    <property type="entry name" value="HTH_18"/>
    <property type="match status" value="1"/>
</dbReference>
<evidence type="ECO:0000313" key="5">
    <source>
        <dbReference type="EMBL" id="TMU54801.1"/>
    </source>
</evidence>
<reference evidence="5 6" key="1">
    <citation type="submission" date="2019-05" db="EMBL/GenBank/DDBJ databases">
        <title>Flagellimonas sp. AsT0115, sp. nov., isolated from a marine red algae, Asparagopsis taxiformis.</title>
        <authorList>
            <person name="Kim J."/>
            <person name="Jeong S.E."/>
            <person name="Jeon C.O."/>
        </authorList>
    </citation>
    <scope>NUCLEOTIDE SEQUENCE [LARGE SCALE GENOMIC DNA]</scope>
    <source>
        <strain evidence="5 6">AsT0115</strain>
    </source>
</reference>
<dbReference type="RefSeq" id="WP_138836305.1">
    <property type="nucleotide sequence ID" value="NZ_VCNI01000002.1"/>
</dbReference>
<dbReference type="PANTHER" id="PTHR47893:SF1">
    <property type="entry name" value="REGULATORY PROTEIN PCHR"/>
    <property type="match status" value="1"/>
</dbReference>
<evidence type="ECO:0000259" key="4">
    <source>
        <dbReference type="PROSITE" id="PS01124"/>
    </source>
</evidence>
<evidence type="ECO:0000256" key="3">
    <source>
        <dbReference type="ARBA" id="ARBA00023163"/>
    </source>
</evidence>
<sequence length="295" mass="34193">MVKTLEGKGFRGQRTEKELENFLLYNASLRTTEPVEFVVDGADNWLQFHYQLSGDTNTLIVEKEMIVPITSNSFAILYQKKGCCKIRFPKDCVYESFGFRVDPKYFVDSFLKDFKELVSVQQAINNDSLFFLDKKYAALDSKTREIIQEILNHPYQGSLSDVYVKHKLVELIFHSIPVLRENAEKLLEEKPAKREHIEDAKAFIAANLDQKLSLKVIAQHAGLNEYTLKREFKKEYGQSVIDFFIDLRLKRAFEDIQNTDKKITAIAYEAGYSSAGNFSNAFFKRYGFRPSELRK</sequence>
<name>A0ABY2WJV5_9FLAO</name>
<gene>
    <name evidence="5" type="ORF">FGG15_11410</name>
</gene>
<proteinExistence type="predicted"/>
<comment type="caution">
    <text evidence="5">The sequence shown here is derived from an EMBL/GenBank/DDBJ whole genome shotgun (WGS) entry which is preliminary data.</text>
</comment>
<feature type="domain" description="HTH araC/xylS-type" evidence="4">
    <location>
        <begin position="198"/>
        <end position="295"/>
    </location>
</feature>
<keyword evidence="1" id="KW-0805">Transcription regulation</keyword>
<keyword evidence="3" id="KW-0804">Transcription</keyword>
<keyword evidence="2" id="KW-0238">DNA-binding</keyword>
<dbReference type="SUPFAM" id="SSF46689">
    <property type="entry name" value="Homeodomain-like"/>
    <property type="match status" value="2"/>
</dbReference>
<dbReference type="Proteomes" id="UP000751614">
    <property type="component" value="Unassembled WGS sequence"/>
</dbReference>
<dbReference type="InterPro" id="IPR009057">
    <property type="entry name" value="Homeodomain-like_sf"/>
</dbReference>
<evidence type="ECO:0000256" key="2">
    <source>
        <dbReference type="ARBA" id="ARBA00023125"/>
    </source>
</evidence>
<organism evidence="5 6">
    <name type="scientific">Flagellimonas algicola</name>
    <dbReference type="NCBI Taxonomy" id="2583815"/>
    <lineage>
        <taxon>Bacteria</taxon>
        <taxon>Pseudomonadati</taxon>
        <taxon>Bacteroidota</taxon>
        <taxon>Flavobacteriia</taxon>
        <taxon>Flavobacteriales</taxon>
        <taxon>Flavobacteriaceae</taxon>
        <taxon>Flagellimonas</taxon>
    </lineage>
</organism>
<dbReference type="EMBL" id="VCNI01000002">
    <property type="protein sequence ID" value="TMU54801.1"/>
    <property type="molecule type" value="Genomic_DNA"/>
</dbReference>
<protein>
    <submittedName>
        <fullName evidence="5">Helix-turn-helix transcriptional regulator</fullName>
    </submittedName>
</protein>
<dbReference type="PROSITE" id="PS01124">
    <property type="entry name" value="HTH_ARAC_FAMILY_2"/>
    <property type="match status" value="1"/>
</dbReference>
<dbReference type="InterPro" id="IPR018060">
    <property type="entry name" value="HTH_AraC"/>
</dbReference>
<evidence type="ECO:0000313" key="6">
    <source>
        <dbReference type="Proteomes" id="UP000751614"/>
    </source>
</evidence>